<dbReference type="InterPro" id="IPR029071">
    <property type="entry name" value="Ubiquitin-like_domsf"/>
</dbReference>
<feature type="compositionally biased region" description="Polar residues" evidence="1">
    <location>
        <begin position="126"/>
        <end position="141"/>
    </location>
</feature>
<evidence type="ECO:0000256" key="1">
    <source>
        <dbReference type="SAM" id="MobiDB-lite"/>
    </source>
</evidence>
<evidence type="ECO:0000313" key="4">
    <source>
        <dbReference type="Proteomes" id="UP000708148"/>
    </source>
</evidence>
<dbReference type="GO" id="GO:0005737">
    <property type="term" value="C:cytoplasm"/>
    <property type="evidence" value="ECO:0007669"/>
    <property type="project" value="TreeGrafter"/>
</dbReference>
<dbReference type="PANTHER" id="PTHR46467">
    <property type="entry name" value="TETHER CONTAINING UBX DOMAIN FOR GLUT4"/>
    <property type="match status" value="1"/>
</dbReference>
<evidence type="ECO:0000259" key="2">
    <source>
        <dbReference type="Pfam" id="PF11470"/>
    </source>
</evidence>
<dbReference type="OrthoDB" id="440781at2759"/>
<feature type="compositionally biased region" description="Low complexity" evidence="1">
    <location>
        <begin position="105"/>
        <end position="115"/>
    </location>
</feature>
<dbReference type="AlphaFoldDB" id="A0A8S1IP29"/>
<accession>A0A8S1IP29</accession>
<evidence type="ECO:0000313" key="3">
    <source>
        <dbReference type="EMBL" id="CAD7696722.1"/>
    </source>
</evidence>
<dbReference type="SUPFAM" id="SSF54236">
    <property type="entry name" value="Ubiquitin-like"/>
    <property type="match status" value="2"/>
</dbReference>
<keyword evidence="4" id="KW-1185">Reference proteome</keyword>
<feature type="domain" description="TUG ubiquitin-like" evidence="2">
    <location>
        <begin position="6"/>
        <end position="71"/>
    </location>
</feature>
<dbReference type="Proteomes" id="UP000708148">
    <property type="component" value="Unassembled WGS sequence"/>
</dbReference>
<dbReference type="PANTHER" id="PTHR46467:SF1">
    <property type="entry name" value="TETHER CONTAINING UBX DOMAIN FOR GLUT4"/>
    <property type="match status" value="1"/>
</dbReference>
<dbReference type="Gene3D" id="3.10.20.90">
    <property type="entry name" value="Phosphatidylinositol 3-kinase Catalytic Subunit, Chain A, domain 1"/>
    <property type="match status" value="2"/>
</dbReference>
<name>A0A8S1IP29_9CHLO</name>
<sequence>MSTLVVEYLNRRYTVKTTPTMAIVDVLSSVCSRLKPPLDSANCSLVRGNCTLDPSLSVRLANLPSGTKLKLVSDAPASVAGSSQVRTNADGADGRQAGPSSTSECAAAARQQRCALPSESADHRSFPTSGGQTSAGESSSVLSGERGVFLFHRDALSGGGQDPQAEESDDFYDVTREDLMMMVASYDAARRKLERGLMTSAMREAEQRKAAAELGPLRIRFQFLDGFVLQSSFAATELVEALYELLGEHVLEAFRAKLELTAFPKQALKDRKMSLVQANLAPAANVSVGIDGKWVGGEVVLRPEVLQQKSVPPNWQGQQDAPQGAISEPAERAWQQPSRDGGVAGNTVQPRKGIPKWMKLGK</sequence>
<reference evidence="3" key="1">
    <citation type="submission" date="2020-12" db="EMBL/GenBank/DDBJ databases">
        <authorList>
            <person name="Iha C."/>
        </authorList>
    </citation>
    <scope>NUCLEOTIDE SEQUENCE</scope>
</reference>
<proteinExistence type="predicted"/>
<feature type="region of interest" description="Disordered" evidence="1">
    <location>
        <begin position="310"/>
        <end position="362"/>
    </location>
</feature>
<dbReference type="GO" id="GO:0006886">
    <property type="term" value="P:intracellular protein transport"/>
    <property type="evidence" value="ECO:0007669"/>
    <property type="project" value="TreeGrafter"/>
</dbReference>
<comment type="caution">
    <text evidence="3">The sequence shown here is derived from an EMBL/GenBank/DDBJ whole genome shotgun (WGS) entry which is preliminary data.</text>
</comment>
<feature type="region of interest" description="Disordered" evidence="1">
    <location>
        <begin position="75"/>
        <end position="141"/>
    </location>
</feature>
<protein>
    <recommendedName>
        <fullName evidence="2">TUG ubiquitin-like domain-containing protein</fullName>
    </recommendedName>
</protein>
<dbReference type="Pfam" id="PF11470">
    <property type="entry name" value="TUG-UBL1"/>
    <property type="match status" value="1"/>
</dbReference>
<gene>
    <name evidence="3" type="ORF">OSTQU699_LOCUS2082</name>
</gene>
<organism evidence="3 4">
    <name type="scientific">Ostreobium quekettii</name>
    <dbReference type="NCBI Taxonomy" id="121088"/>
    <lineage>
        <taxon>Eukaryota</taxon>
        <taxon>Viridiplantae</taxon>
        <taxon>Chlorophyta</taxon>
        <taxon>core chlorophytes</taxon>
        <taxon>Ulvophyceae</taxon>
        <taxon>TCBD clade</taxon>
        <taxon>Bryopsidales</taxon>
        <taxon>Ostreobineae</taxon>
        <taxon>Ostreobiaceae</taxon>
        <taxon>Ostreobium</taxon>
    </lineage>
</organism>
<dbReference type="EMBL" id="CAJHUC010000532">
    <property type="protein sequence ID" value="CAD7696722.1"/>
    <property type="molecule type" value="Genomic_DNA"/>
</dbReference>
<dbReference type="GO" id="GO:0005634">
    <property type="term" value="C:nucleus"/>
    <property type="evidence" value="ECO:0007669"/>
    <property type="project" value="TreeGrafter"/>
</dbReference>
<dbReference type="GO" id="GO:0012506">
    <property type="term" value="C:vesicle membrane"/>
    <property type="evidence" value="ECO:0007669"/>
    <property type="project" value="TreeGrafter"/>
</dbReference>
<dbReference type="InterPro" id="IPR021569">
    <property type="entry name" value="TUG-UBL1"/>
</dbReference>
<feature type="compositionally biased region" description="Polar residues" evidence="1">
    <location>
        <begin position="310"/>
        <end position="321"/>
    </location>
</feature>